<dbReference type="CDD" id="cd05471">
    <property type="entry name" value="pepsin_like"/>
    <property type="match status" value="1"/>
</dbReference>
<dbReference type="InterPro" id="IPR033121">
    <property type="entry name" value="PEPTIDASE_A1"/>
</dbReference>
<dbReference type="Pfam" id="PF00026">
    <property type="entry name" value="Asp"/>
    <property type="match status" value="1"/>
</dbReference>
<evidence type="ECO:0000259" key="2">
    <source>
        <dbReference type="PROSITE" id="PS51767"/>
    </source>
</evidence>
<dbReference type="Proteomes" id="UP000095284">
    <property type="component" value="Unplaced"/>
</dbReference>
<dbReference type="PANTHER" id="PTHR47966">
    <property type="entry name" value="BETA-SITE APP-CLEAVING ENZYME, ISOFORM A-RELATED"/>
    <property type="match status" value="1"/>
</dbReference>
<dbReference type="PROSITE" id="PS51767">
    <property type="entry name" value="PEPTIDASE_A1"/>
    <property type="match status" value="1"/>
</dbReference>
<dbReference type="InterPro" id="IPR034164">
    <property type="entry name" value="Pepsin-like_dom"/>
</dbReference>
<dbReference type="GO" id="GO:0006508">
    <property type="term" value="P:proteolysis"/>
    <property type="evidence" value="ECO:0007669"/>
    <property type="project" value="InterPro"/>
</dbReference>
<name>A0A1I7RLW7_BURXY</name>
<evidence type="ECO:0000256" key="1">
    <source>
        <dbReference type="ARBA" id="ARBA00007447"/>
    </source>
</evidence>
<dbReference type="SUPFAM" id="SSF50630">
    <property type="entry name" value="Acid proteases"/>
    <property type="match status" value="1"/>
</dbReference>
<accession>A0A1I7RLW7</accession>
<dbReference type="eggNOG" id="KOG1339">
    <property type="taxonomic scope" value="Eukaryota"/>
</dbReference>
<comment type="similarity">
    <text evidence="1">Belongs to the peptidase A1 family.</text>
</comment>
<evidence type="ECO:0000313" key="4">
    <source>
        <dbReference type="WBParaSite" id="BXY_0170200.1"/>
    </source>
</evidence>
<dbReference type="GO" id="GO:0004190">
    <property type="term" value="F:aspartic-type endopeptidase activity"/>
    <property type="evidence" value="ECO:0007669"/>
    <property type="project" value="InterPro"/>
</dbReference>
<dbReference type="InterPro" id="IPR021109">
    <property type="entry name" value="Peptidase_aspartic_dom_sf"/>
</dbReference>
<reference evidence="4" key="1">
    <citation type="submission" date="2016-11" db="UniProtKB">
        <authorList>
            <consortium name="WormBaseParasite"/>
        </authorList>
    </citation>
    <scope>IDENTIFICATION</scope>
</reference>
<feature type="domain" description="Peptidase A1" evidence="2">
    <location>
        <begin position="72"/>
        <end position="410"/>
    </location>
</feature>
<evidence type="ECO:0000313" key="3">
    <source>
        <dbReference type="Proteomes" id="UP000095284"/>
    </source>
</evidence>
<protein>
    <submittedName>
        <fullName evidence="4">Peptidase A1 domain-containing protein</fullName>
    </submittedName>
</protein>
<dbReference type="InterPro" id="IPR001461">
    <property type="entry name" value="Aspartic_peptidase_A1"/>
</dbReference>
<dbReference type="PANTHER" id="PTHR47966:SF45">
    <property type="entry name" value="PEPTIDASE A1 DOMAIN-CONTAINING PROTEIN"/>
    <property type="match status" value="1"/>
</dbReference>
<sequence>MITEVLSLTETIKYPTIPRREYIEQKMRSISISLLLVAAALAIEIPIRRVQRKESGFSSGIPIDLDTGSKAYVGIVSIGNPAKDINVAFDISTSALWVPDASCSCAAQCGDEKLCPHLCASHCCAKKLSDEKSSGSCPNKNVFDPERSRSYVKGTGSSNLTFLGSTIQAALGYDTLRLGTHYRPGLTADNVQFGVVKEFNEAYQDVNYDGVFGLSLASKDGVPSPIKQLAVHGVIPSPLLSVYLLPQTPDNVVDGVLTVGQLDRQRCLPVTRFVNVEKEEGWVFSATTFNLSYTGYGAYNGSWRGVFDFGSEYIHVPREVFSELRRSFGDDSEGRLIIPCRNSYSVVVDVGGESISISSSLLSPYDEHDCEFKIKETKDKYDFRFGLPVLQKKCVVLDFNGRLALPDKRV</sequence>
<dbReference type="Gene3D" id="2.40.70.10">
    <property type="entry name" value="Acid Proteases"/>
    <property type="match status" value="2"/>
</dbReference>
<dbReference type="AlphaFoldDB" id="A0A1I7RLW7"/>
<organism evidence="3 4">
    <name type="scientific">Bursaphelenchus xylophilus</name>
    <name type="common">Pinewood nematode worm</name>
    <name type="synonym">Aphelenchoides xylophilus</name>
    <dbReference type="NCBI Taxonomy" id="6326"/>
    <lineage>
        <taxon>Eukaryota</taxon>
        <taxon>Metazoa</taxon>
        <taxon>Ecdysozoa</taxon>
        <taxon>Nematoda</taxon>
        <taxon>Chromadorea</taxon>
        <taxon>Rhabditida</taxon>
        <taxon>Tylenchina</taxon>
        <taxon>Tylenchomorpha</taxon>
        <taxon>Aphelenchoidea</taxon>
        <taxon>Aphelenchoididae</taxon>
        <taxon>Bursaphelenchus</taxon>
    </lineage>
</organism>
<dbReference type="WBParaSite" id="BXY_0170200.1">
    <property type="protein sequence ID" value="BXY_0170200.1"/>
    <property type="gene ID" value="BXY_0170200"/>
</dbReference>
<proteinExistence type="inferred from homology"/>
<dbReference type="GO" id="GO:0005764">
    <property type="term" value="C:lysosome"/>
    <property type="evidence" value="ECO:0007669"/>
    <property type="project" value="TreeGrafter"/>
</dbReference>